<gene>
    <name evidence="6" type="ORF">C1I93_00375</name>
</gene>
<sequence length="383" mass="41325">MRILFVAGGTSGVIFSIVPLAQAARDAGHEVVMAGPENVMATVTTAGLAGLPVTARKMLDTLRYDDGSYRTIPTDLHERYIFNGRCFGRYASWCLEALLTFADQWRPDIVVGGSLVFAAPLVARYAGVPYVRQAVDMGEPRTIDLAAAAELGTWLGRLGYHEMPRADLFIDVCPPSLRETDAPPAELMSYVPFATKGPIEPWMYTRGSRPRLLVSAGSRVSRDRDFEVLSGLVTKASALDVELFVAAPPAVAEALRPLPDNAWAGWVPLDVVAPTCDVVLSHAGGTTVLGNLHYGVPQVLIPYLPYALGFTRRVVEYGAAVMVPPEDDSPENVVEACRAVLDDSSYRRRARDVAAEMSRLPGPAEVLATVERLALAHGPRGRG</sequence>
<reference evidence="6 7" key="1">
    <citation type="submission" date="2018-01" db="EMBL/GenBank/DDBJ databases">
        <title>Draft genome sequence of Jishengella endophytica.</title>
        <authorList>
            <person name="Sahin N."/>
            <person name="Ay H."/>
            <person name="Saygin H."/>
        </authorList>
    </citation>
    <scope>NUCLEOTIDE SEQUENCE [LARGE SCALE GENOMIC DNA]</scope>
    <source>
        <strain evidence="6 7">DSM 45430</strain>
    </source>
</reference>
<organism evidence="6 7">
    <name type="scientific">Micromonospora endophytica</name>
    <dbReference type="NCBI Taxonomy" id="515350"/>
    <lineage>
        <taxon>Bacteria</taxon>
        <taxon>Bacillati</taxon>
        <taxon>Actinomycetota</taxon>
        <taxon>Actinomycetes</taxon>
        <taxon>Micromonosporales</taxon>
        <taxon>Micromonosporaceae</taxon>
        <taxon>Micromonospora</taxon>
    </lineage>
</organism>
<dbReference type="Gene3D" id="3.40.50.2000">
    <property type="entry name" value="Glycogen Phosphorylase B"/>
    <property type="match status" value="2"/>
</dbReference>
<evidence type="ECO:0000256" key="1">
    <source>
        <dbReference type="ARBA" id="ARBA00006962"/>
    </source>
</evidence>
<dbReference type="GO" id="GO:0017000">
    <property type="term" value="P:antibiotic biosynthetic process"/>
    <property type="evidence" value="ECO:0007669"/>
    <property type="project" value="UniProtKB-ARBA"/>
</dbReference>
<keyword evidence="2" id="KW-0328">Glycosyltransferase</keyword>
<dbReference type="PANTHER" id="PTHR48050:SF13">
    <property type="entry name" value="STEROL 3-BETA-GLUCOSYLTRANSFERASE UGT80A2"/>
    <property type="match status" value="1"/>
</dbReference>
<evidence type="ECO:0000259" key="4">
    <source>
        <dbReference type="Pfam" id="PF06722"/>
    </source>
</evidence>
<accession>A0A2W2DVI7</accession>
<dbReference type="Pfam" id="PF21036">
    <property type="entry name" value="EryCIII-like_N"/>
    <property type="match status" value="1"/>
</dbReference>
<evidence type="ECO:0000256" key="2">
    <source>
        <dbReference type="ARBA" id="ARBA00022676"/>
    </source>
</evidence>
<dbReference type="GO" id="GO:0008194">
    <property type="term" value="F:UDP-glycosyltransferase activity"/>
    <property type="evidence" value="ECO:0007669"/>
    <property type="project" value="InterPro"/>
</dbReference>
<dbReference type="InterPro" id="IPR050426">
    <property type="entry name" value="Glycosyltransferase_28"/>
</dbReference>
<dbReference type="Proteomes" id="UP000248627">
    <property type="component" value="Unassembled WGS sequence"/>
</dbReference>
<dbReference type="AlphaFoldDB" id="A0A2W2DVI7"/>
<comment type="caution">
    <text evidence="6">The sequence shown here is derived from an EMBL/GenBank/DDBJ whole genome shotgun (WGS) entry which is preliminary data.</text>
</comment>
<feature type="domain" description="Erythromycin biosynthesis protein CIII-like C-terminal" evidence="4">
    <location>
        <begin position="233"/>
        <end position="372"/>
    </location>
</feature>
<evidence type="ECO:0000256" key="3">
    <source>
        <dbReference type="ARBA" id="ARBA00022679"/>
    </source>
</evidence>
<dbReference type="SUPFAM" id="SSF53756">
    <property type="entry name" value="UDP-Glycosyltransferase/glycogen phosphorylase"/>
    <property type="match status" value="1"/>
</dbReference>
<dbReference type="OrthoDB" id="3863369at2"/>
<protein>
    <recommendedName>
        <fullName evidence="8">Glycosyltransferase</fullName>
    </recommendedName>
</protein>
<evidence type="ECO:0008006" key="8">
    <source>
        <dbReference type="Google" id="ProtNLM"/>
    </source>
</evidence>
<proteinExistence type="inferred from homology"/>
<keyword evidence="3" id="KW-0808">Transferase</keyword>
<feature type="domain" description="Erythromycin biosynthesis protein CIII-like N-terminal" evidence="5">
    <location>
        <begin position="22"/>
        <end position="217"/>
    </location>
</feature>
<dbReference type="InterPro" id="IPR002213">
    <property type="entry name" value="UDP_glucos_trans"/>
</dbReference>
<dbReference type="EMBL" id="POTX01000001">
    <property type="protein sequence ID" value="PZG01207.1"/>
    <property type="molecule type" value="Genomic_DNA"/>
</dbReference>
<evidence type="ECO:0000313" key="7">
    <source>
        <dbReference type="Proteomes" id="UP000248627"/>
    </source>
</evidence>
<dbReference type="PANTHER" id="PTHR48050">
    <property type="entry name" value="STEROL 3-BETA-GLUCOSYLTRANSFERASE"/>
    <property type="match status" value="1"/>
</dbReference>
<dbReference type="CDD" id="cd03784">
    <property type="entry name" value="GT1_Gtf-like"/>
    <property type="match status" value="1"/>
</dbReference>
<dbReference type="GO" id="GO:0016758">
    <property type="term" value="F:hexosyltransferase activity"/>
    <property type="evidence" value="ECO:0007669"/>
    <property type="project" value="UniProtKB-ARBA"/>
</dbReference>
<dbReference type="InterPro" id="IPR048284">
    <property type="entry name" value="EryCIII-like_N"/>
</dbReference>
<keyword evidence="7" id="KW-1185">Reference proteome</keyword>
<dbReference type="RefSeq" id="WP_111241156.1">
    <property type="nucleotide sequence ID" value="NZ_POTX01000001.1"/>
</dbReference>
<evidence type="ECO:0000313" key="6">
    <source>
        <dbReference type="EMBL" id="PZG01207.1"/>
    </source>
</evidence>
<name>A0A2W2DVI7_9ACTN</name>
<dbReference type="InterPro" id="IPR010610">
    <property type="entry name" value="EryCIII-like_C"/>
</dbReference>
<dbReference type="Pfam" id="PF06722">
    <property type="entry name" value="EryCIII-like_C"/>
    <property type="match status" value="1"/>
</dbReference>
<evidence type="ECO:0000259" key="5">
    <source>
        <dbReference type="Pfam" id="PF21036"/>
    </source>
</evidence>
<comment type="similarity">
    <text evidence="1">Belongs to the glycosyltransferase 28 family.</text>
</comment>